<evidence type="ECO:0000313" key="7">
    <source>
        <dbReference type="EMBL" id="TDS14519.1"/>
    </source>
</evidence>
<feature type="active site" description="Proton donor" evidence="5">
    <location>
        <position position="113"/>
    </location>
</feature>
<evidence type="ECO:0000313" key="8">
    <source>
        <dbReference type="Proteomes" id="UP000294752"/>
    </source>
</evidence>
<feature type="active site" description="Nucleophile" evidence="5">
    <location>
        <position position="3"/>
    </location>
</feature>
<dbReference type="Proteomes" id="UP000294752">
    <property type="component" value="Unassembled WGS sequence"/>
</dbReference>
<dbReference type="EMBL" id="SNZV01000003">
    <property type="protein sequence ID" value="TDS14519.1"/>
    <property type="molecule type" value="Genomic_DNA"/>
</dbReference>
<gene>
    <name evidence="7" type="ORF">B0I21_10312</name>
</gene>
<dbReference type="PANTHER" id="PTHR11717:SF7">
    <property type="entry name" value="LOW MOLECULAR WEIGHT PHOSPHOTYROSINE PROTEIN PHOSPHATASE"/>
    <property type="match status" value="1"/>
</dbReference>
<dbReference type="PRINTS" id="PR00719">
    <property type="entry name" value="LMWPTPASE"/>
</dbReference>
<evidence type="ECO:0000259" key="6">
    <source>
        <dbReference type="SMART" id="SM00226"/>
    </source>
</evidence>
<feature type="domain" description="Phosphotyrosine protein phosphatase I" evidence="6">
    <location>
        <begin position="2"/>
        <end position="138"/>
    </location>
</feature>
<dbReference type="InterPro" id="IPR017867">
    <property type="entry name" value="Tyr_phospatase_low_mol_wt"/>
</dbReference>
<protein>
    <recommendedName>
        <fullName evidence="2">protein-tyrosine-phosphatase</fullName>
        <ecNumber evidence="2">3.1.3.48</ecNumber>
    </recommendedName>
</protein>
<dbReference type="Gene3D" id="3.40.50.2300">
    <property type="match status" value="1"/>
</dbReference>
<evidence type="ECO:0000256" key="1">
    <source>
        <dbReference type="ARBA" id="ARBA00011063"/>
    </source>
</evidence>
<accession>A0A4R7D0Q1</accession>
<dbReference type="InterPro" id="IPR023485">
    <property type="entry name" value="Ptyr_pPase"/>
</dbReference>
<dbReference type="SUPFAM" id="SSF52788">
    <property type="entry name" value="Phosphotyrosine protein phosphatases I"/>
    <property type="match status" value="1"/>
</dbReference>
<dbReference type="InterPro" id="IPR036196">
    <property type="entry name" value="Ptyr_pPase_sf"/>
</dbReference>
<dbReference type="AlphaFoldDB" id="A0A4R7D0Q1"/>
<dbReference type="PANTHER" id="PTHR11717">
    <property type="entry name" value="LOW MOLECULAR WEIGHT PROTEIN TYROSINE PHOSPHATASE"/>
    <property type="match status" value="1"/>
</dbReference>
<evidence type="ECO:0000256" key="2">
    <source>
        <dbReference type="ARBA" id="ARBA00013064"/>
    </source>
</evidence>
<feature type="active site" evidence="5">
    <location>
        <position position="9"/>
    </location>
</feature>
<dbReference type="InterPro" id="IPR050438">
    <property type="entry name" value="LMW_PTPase"/>
</dbReference>
<name>A0A4R7D0Q1_9SPHI</name>
<comment type="caution">
    <text evidence="7">The sequence shown here is derived from an EMBL/GenBank/DDBJ whole genome shotgun (WGS) entry which is preliminary data.</text>
</comment>
<evidence type="ECO:0000256" key="5">
    <source>
        <dbReference type="PIRSR" id="PIRSR617867-1"/>
    </source>
</evidence>
<keyword evidence="3" id="KW-0378">Hydrolase</keyword>
<dbReference type="EC" id="3.1.3.48" evidence="2"/>
<proteinExistence type="inferred from homology"/>
<reference evidence="7 8" key="1">
    <citation type="submission" date="2019-03" db="EMBL/GenBank/DDBJ databases">
        <title>Genomic Encyclopedia of Type Strains, Phase III (KMG-III): the genomes of soil and plant-associated and newly described type strains.</title>
        <authorList>
            <person name="Whitman W."/>
        </authorList>
    </citation>
    <scope>NUCLEOTIDE SEQUENCE [LARGE SCALE GENOMIC DNA]</scope>
    <source>
        <strain evidence="7 8">CGMCC 1.12801</strain>
    </source>
</reference>
<comment type="similarity">
    <text evidence="1">Belongs to the low molecular weight phosphotyrosine protein phosphatase family.</text>
</comment>
<evidence type="ECO:0000256" key="4">
    <source>
        <dbReference type="ARBA" id="ARBA00022912"/>
    </source>
</evidence>
<keyword evidence="8" id="KW-1185">Reference proteome</keyword>
<sequence length="145" mass="16815">MVCLGNICRSPLAHGILAHLVRENGLDWIVESAGTGDWHIGHAPDRRSVSVAKKYGVDISAQRARHFAQTFFDQYDYIFVMDDKNYRDVLSLARHEADRNKVKMFLLEGIVPDPYFDETQFEPVYQLIADRCQELIDELKSEHYR</sequence>
<keyword evidence="4" id="KW-0904">Protein phosphatase</keyword>
<dbReference type="CDD" id="cd16343">
    <property type="entry name" value="LMWPTP"/>
    <property type="match status" value="1"/>
</dbReference>
<dbReference type="Pfam" id="PF01451">
    <property type="entry name" value="LMWPc"/>
    <property type="match status" value="1"/>
</dbReference>
<organism evidence="7 8">
    <name type="scientific">Sphingobacterium paludis</name>
    <dbReference type="NCBI Taxonomy" id="1476465"/>
    <lineage>
        <taxon>Bacteria</taxon>
        <taxon>Pseudomonadati</taxon>
        <taxon>Bacteroidota</taxon>
        <taxon>Sphingobacteriia</taxon>
        <taxon>Sphingobacteriales</taxon>
        <taxon>Sphingobacteriaceae</taxon>
        <taxon>Sphingobacterium</taxon>
    </lineage>
</organism>
<evidence type="ECO:0000256" key="3">
    <source>
        <dbReference type="ARBA" id="ARBA00022801"/>
    </source>
</evidence>
<dbReference type="GO" id="GO:0004725">
    <property type="term" value="F:protein tyrosine phosphatase activity"/>
    <property type="evidence" value="ECO:0007669"/>
    <property type="project" value="UniProtKB-EC"/>
</dbReference>
<dbReference type="SMART" id="SM00226">
    <property type="entry name" value="LMWPc"/>
    <property type="match status" value="1"/>
</dbReference>